<dbReference type="GeneID" id="64977202"/>
<dbReference type="PANTHER" id="PTHR43130">
    <property type="entry name" value="ARAC-FAMILY TRANSCRIPTIONAL REGULATOR"/>
    <property type="match status" value="1"/>
</dbReference>
<dbReference type="AlphaFoldDB" id="A0A7R7XTQ1"/>
<name>A0A7R7XTQ1_9EURO</name>
<dbReference type="SUPFAM" id="SSF52317">
    <property type="entry name" value="Class I glutamine amidotransferase-like"/>
    <property type="match status" value="1"/>
</dbReference>
<reference evidence="1" key="1">
    <citation type="submission" date="2021-01" db="EMBL/GenBank/DDBJ databases">
        <authorList>
            <consortium name="Aspergillus puulaauensis MK2 genome sequencing consortium"/>
            <person name="Kazuki M."/>
            <person name="Futagami T."/>
        </authorList>
    </citation>
    <scope>NUCLEOTIDE SEQUENCE</scope>
    <source>
        <strain evidence="1">MK2</strain>
    </source>
</reference>
<dbReference type="InterPro" id="IPR029062">
    <property type="entry name" value="Class_I_gatase-like"/>
</dbReference>
<evidence type="ECO:0000313" key="2">
    <source>
        <dbReference type="Proteomes" id="UP000654913"/>
    </source>
</evidence>
<proteinExistence type="predicted"/>
<dbReference type="OrthoDB" id="543156at2759"/>
<gene>
    <name evidence="1" type="ORF">APUU_60245S</name>
</gene>
<evidence type="ECO:0008006" key="3">
    <source>
        <dbReference type="Google" id="ProtNLM"/>
    </source>
</evidence>
<accession>A0A7R7XTQ1</accession>
<dbReference type="KEGG" id="apuu:APUU_60245S"/>
<sequence length="277" mass="30033">MLASSKTQSSPDAQSSSKLRIGLVLFPGFDALDAFGPMDCLNALSSKRYITLSVLSHTLDPVSTKSPFARQSVGQSVMPTHTFANAPALDVLIVPGGPGTHCLGSEAIEAAVNFIAASYPRLKYLIAIRKGCGLVALSGVFSIKLATKKGKHGMLDSKAANKEDAKSVAKDEKVKEEKRLEKTEKLEKIVNGWKGQVDGNVDWAAGARWMVHKNIWTASRGNSSVGIDIVLAWLEELYGEWVVGEVAAQMEHERRGDARVDYFEAFHTMQNGNNSGW</sequence>
<dbReference type="RefSeq" id="XP_041559391.1">
    <property type="nucleotide sequence ID" value="XM_041693464.1"/>
</dbReference>
<protein>
    <recommendedName>
        <fullName evidence="3">Class I glutamine amidotransferase-like protein</fullName>
    </recommendedName>
</protein>
<dbReference type="EMBL" id="AP024448">
    <property type="protein sequence ID" value="BCS27197.1"/>
    <property type="molecule type" value="Genomic_DNA"/>
</dbReference>
<organism evidence="1 2">
    <name type="scientific">Aspergillus puulaauensis</name>
    <dbReference type="NCBI Taxonomy" id="1220207"/>
    <lineage>
        <taxon>Eukaryota</taxon>
        <taxon>Fungi</taxon>
        <taxon>Dikarya</taxon>
        <taxon>Ascomycota</taxon>
        <taxon>Pezizomycotina</taxon>
        <taxon>Eurotiomycetes</taxon>
        <taxon>Eurotiomycetidae</taxon>
        <taxon>Eurotiales</taxon>
        <taxon>Aspergillaceae</taxon>
        <taxon>Aspergillus</taxon>
    </lineage>
</organism>
<evidence type="ECO:0000313" key="1">
    <source>
        <dbReference type="EMBL" id="BCS27197.1"/>
    </source>
</evidence>
<dbReference type="InterPro" id="IPR052158">
    <property type="entry name" value="INH-QAR"/>
</dbReference>
<dbReference type="PANTHER" id="PTHR43130:SF15">
    <property type="entry name" value="THIJ_PFPI FAMILY PROTEIN (AFU_ORTHOLOGUE AFUA_5G14240)"/>
    <property type="match status" value="1"/>
</dbReference>
<keyword evidence="2" id="KW-1185">Reference proteome</keyword>
<reference evidence="1" key="2">
    <citation type="submission" date="2021-02" db="EMBL/GenBank/DDBJ databases">
        <title>Aspergillus puulaauensis MK2 genome sequence.</title>
        <authorList>
            <person name="Futagami T."/>
            <person name="Mori K."/>
            <person name="Kadooka C."/>
            <person name="Tanaka T."/>
        </authorList>
    </citation>
    <scope>NUCLEOTIDE SEQUENCE</scope>
    <source>
        <strain evidence="1">MK2</strain>
    </source>
</reference>
<dbReference type="Gene3D" id="3.40.50.880">
    <property type="match status" value="1"/>
</dbReference>
<dbReference type="Proteomes" id="UP000654913">
    <property type="component" value="Chromosome 6"/>
</dbReference>